<keyword evidence="5" id="KW-0325">Glycoprotein</keyword>
<comment type="similarity">
    <text evidence="2">Belongs to the GILT family.</text>
</comment>
<dbReference type="InterPro" id="IPR004911">
    <property type="entry name" value="Interferon-induced_GILT"/>
</dbReference>
<reference evidence="7 8" key="1">
    <citation type="submission" date="2024-11" db="EMBL/GenBank/DDBJ databases">
        <title>Chromosome-level genome assembly of Eucalyptus globulus Labill. provides insights into its genome evolution.</title>
        <authorList>
            <person name="Li X."/>
        </authorList>
    </citation>
    <scope>NUCLEOTIDE SEQUENCE [LARGE SCALE GENOMIC DNA]</scope>
    <source>
        <strain evidence="7">CL2024</strain>
        <tissue evidence="7">Fresh tender leaves</tissue>
    </source>
</reference>
<dbReference type="AlphaFoldDB" id="A0ABD3ISM4"/>
<accession>A0ABD3ISM4</accession>
<keyword evidence="4 6" id="KW-0732">Signal</keyword>
<evidence type="ECO:0008006" key="9">
    <source>
        <dbReference type="Google" id="ProtNLM"/>
    </source>
</evidence>
<proteinExistence type="inferred from homology"/>
<evidence type="ECO:0000313" key="8">
    <source>
        <dbReference type="Proteomes" id="UP001634007"/>
    </source>
</evidence>
<evidence type="ECO:0000256" key="2">
    <source>
        <dbReference type="ARBA" id="ARBA00005679"/>
    </source>
</evidence>
<feature type="chain" id="PRO_5044771163" description="Gamma-interferon-inducible lysosomal thiol reductase" evidence="6">
    <location>
        <begin position="28"/>
        <end position="235"/>
    </location>
</feature>
<evidence type="ECO:0000256" key="6">
    <source>
        <dbReference type="SAM" id="SignalP"/>
    </source>
</evidence>
<evidence type="ECO:0000256" key="3">
    <source>
        <dbReference type="ARBA" id="ARBA00022525"/>
    </source>
</evidence>
<dbReference type="EMBL" id="JBJKBG010000011">
    <property type="protein sequence ID" value="KAL3717011.1"/>
    <property type="molecule type" value="Genomic_DNA"/>
</dbReference>
<dbReference type="GO" id="GO:0005576">
    <property type="term" value="C:extracellular region"/>
    <property type="evidence" value="ECO:0007669"/>
    <property type="project" value="UniProtKB-SubCell"/>
</dbReference>
<dbReference type="PANTHER" id="PTHR13234">
    <property type="entry name" value="GAMMA-INTERFERON INDUCIBLE LYSOSOMAL THIOL REDUCTASE GILT"/>
    <property type="match status" value="1"/>
</dbReference>
<keyword evidence="3" id="KW-0964">Secreted</keyword>
<evidence type="ECO:0000256" key="4">
    <source>
        <dbReference type="ARBA" id="ARBA00022729"/>
    </source>
</evidence>
<evidence type="ECO:0000256" key="1">
    <source>
        <dbReference type="ARBA" id="ARBA00004613"/>
    </source>
</evidence>
<dbReference type="Pfam" id="PF03227">
    <property type="entry name" value="GILT"/>
    <property type="match status" value="1"/>
</dbReference>
<sequence length="235" mass="26218">MASGGRLFPFALVTLFLCLTFPSPSLSSDDDKVKLSLYYESLCPGSADFIANHLVKAIDNGLINIIDLKIVPWGNAQIDNRSGAFICQHGEDECYLNTIQACAIEVWSDLQPHFNFIRCVEGKISKGGLQSGKVSAAYQEKPSSNVAASKVWESCAEELKLEEAGIYKCYTSGRGRELELQYKTETDQLIPPHEYTPWVTVNDQPLYYEFLNFMDFVCKAYKGSLEKPPACNSTR</sequence>
<comment type="subcellular location">
    <subcellularLocation>
        <location evidence="1">Secreted</location>
    </subcellularLocation>
</comment>
<dbReference type="PANTHER" id="PTHR13234:SF8">
    <property type="entry name" value="GAMMA-INTERFERON-INDUCIBLE LYSOSOMAL THIOL REDUCTASE"/>
    <property type="match status" value="1"/>
</dbReference>
<protein>
    <recommendedName>
        <fullName evidence="9">Gamma-interferon-inducible lysosomal thiol reductase</fullName>
    </recommendedName>
</protein>
<keyword evidence="8" id="KW-1185">Reference proteome</keyword>
<feature type="signal peptide" evidence="6">
    <location>
        <begin position="1"/>
        <end position="27"/>
    </location>
</feature>
<organism evidence="7 8">
    <name type="scientific">Eucalyptus globulus</name>
    <name type="common">Tasmanian blue gum</name>
    <dbReference type="NCBI Taxonomy" id="34317"/>
    <lineage>
        <taxon>Eukaryota</taxon>
        <taxon>Viridiplantae</taxon>
        <taxon>Streptophyta</taxon>
        <taxon>Embryophyta</taxon>
        <taxon>Tracheophyta</taxon>
        <taxon>Spermatophyta</taxon>
        <taxon>Magnoliopsida</taxon>
        <taxon>eudicotyledons</taxon>
        <taxon>Gunneridae</taxon>
        <taxon>Pentapetalae</taxon>
        <taxon>rosids</taxon>
        <taxon>malvids</taxon>
        <taxon>Myrtales</taxon>
        <taxon>Myrtaceae</taxon>
        <taxon>Myrtoideae</taxon>
        <taxon>Eucalypteae</taxon>
        <taxon>Eucalyptus</taxon>
    </lineage>
</organism>
<evidence type="ECO:0000256" key="5">
    <source>
        <dbReference type="ARBA" id="ARBA00023180"/>
    </source>
</evidence>
<gene>
    <name evidence="7" type="ORF">ACJRO7_008570</name>
</gene>
<comment type="caution">
    <text evidence="7">The sequence shown here is derived from an EMBL/GenBank/DDBJ whole genome shotgun (WGS) entry which is preliminary data.</text>
</comment>
<dbReference type="Proteomes" id="UP001634007">
    <property type="component" value="Unassembled WGS sequence"/>
</dbReference>
<evidence type="ECO:0000313" key="7">
    <source>
        <dbReference type="EMBL" id="KAL3717011.1"/>
    </source>
</evidence>
<name>A0ABD3ISM4_EUCGL</name>